<protein>
    <submittedName>
        <fullName evidence="2">Zn-dependent exopeptidase M28</fullName>
    </submittedName>
</protein>
<evidence type="ECO:0000259" key="1">
    <source>
        <dbReference type="Pfam" id="PF04389"/>
    </source>
</evidence>
<feature type="domain" description="Peptidase M28" evidence="1">
    <location>
        <begin position="136"/>
        <end position="348"/>
    </location>
</feature>
<dbReference type="EMBL" id="DSEC01000366">
    <property type="protein sequence ID" value="HER43837.1"/>
    <property type="molecule type" value="Genomic_DNA"/>
</dbReference>
<comment type="caution">
    <text evidence="2">The sequence shown here is derived from an EMBL/GenBank/DDBJ whole genome shotgun (WGS) entry which is preliminary data.</text>
</comment>
<dbReference type="SUPFAM" id="SSF53187">
    <property type="entry name" value="Zn-dependent exopeptidases"/>
    <property type="match status" value="1"/>
</dbReference>
<dbReference type="GO" id="GO:0006508">
    <property type="term" value="P:proteolysis"/>
    <property type="evidence" value="ECO:0007669"/>
    <property type="project" value="InterPro"/>
</dbReference>
<dbReference type="PANTHER" id="PTHR12147">
    <property type="entry name" value="METALLOPEPTIDASE M28 FAMILY MEMBER"/>
    <property type="match status" value="1"/>
</dbReference>
<dbReference type="PANTHER" id="PTHR12147:SF26">
    <property type="entry name" value="PEPTIDASE M28 DOMAIN-CONTAINING PROTEIN"/>
    <property type="match status" value="1"/>
</dbReference>
<sequence>CMNRGPARSIDVARQPDPHGGQMRFGFDKKWFFLPALAAAVLSIPSMEGAGSREDTVAEEAAVSADSLWAMVRFLSVDPATSALRTRFTFREEPLSLVADSLASRLERYTGGTAAFLQFDIEGGAYAPDSAFTASNIAVRLEGDGSVDGAFYVTAHYDAIATHDEGWMEHWTTHPAPGANDNGTGVAALLEIARVLSERVMPFDVVFVLFTAEELGLLGSEDYVERMTPAEKEEVLGLINLDMLGYVDGGSEPGVLVVSNLSSGWLADLAIESFDRIDPALRKVLLKPGLAIFDHTPFWSAGMSAISFSEPFSEDNRVLYPYYHSAADTIGHVDFGQVERITSAVADLVASLAEAPAEASLLSSDILFYWWGGITNRRIFETGDTLVVRVRPRNTGAADPPEGAVIDLTVRLENRNGSELLYTGAFPPPPAYREVSIDLPILLGERHAGENVIHAVIGASGMDDDPSDNEIRERFSVEGGSEILLDHHVQPNPIRSRFGDALFCVNLAAETDLKVEIFDLEGELLGRAFLGSRSGTPLQAGLNCFPFGDMLPGVGPLSSGVYLYRVVLYDGNNRERSFTGRFAVEK</sequence>
<dbReference type="InterPro" id="IPR007484">
    <property type="entry name" value="Peptidase_M28"/>
</dbReference>
<proteinExistence type="predicted"/>
<dbReference type="Pfam" id="PF04389">
    <property type="entry name" value="Peptidase_M28"/>
    <property type="match status" value="1"/>
</dbReference>
<dbReference type="AlphaFoldDB" id="A0A7V2AV83"/>
<dbReference type="InterPro" id="IPR045175">
    <property type="entry name" value="M28_fam"/>
</dbReference>
<feature type="non-terminal residue" evidence="2">
    <location>
        <position position="1"/>
    </location>
</feature>
<gene>
    <name evidence="2" type="ORF">ENO08_05205</name>
</gene>
<reference evidence="2" key="1">
    <citation type="journal article" date="2020" name="mSystems">
        <title>Genome- and Community-Level Interaction Insights into Carbon Utilization and Element Cycling Functions of Hydrothermarchaeota in Hydrothermal Sediment.</title>
        <authorList>
            <person name="Zhou Z."/>
            <person name="Liu Y."/>
            <person name="Xu W."/>
            <person name="Pan J."/>
            <person name="Luo Z.H."/>
            <person name="Li M."/>
        </authorList>
    </citation>
    <scope>NUCLEOTIDE SEQUENCE [LARGE SCALE GENOMIC DNA]</scope>
    <source>
        <strain evidence="2">SpSt-1233</strain>
    </source>
</reference>
<evidence type="ECO:0000313" key="2">
    <source>
        <dbReference type="EMBL" id="HER43837.1"/>
    </source>
</evidence>
<name>A0A7V2AV83_UNCEI</name>
<accession>A0A7V2AV83</accession>
<organism evidence="2">
    <name type="scientific">Eiseniibacteriota bacterium</name>
    <dbReference type="NCBI Taxonomy" id="2212470"/>
    <lineage>
        <taxon>Bacteria</taxon>
        <taxon>Candidatus Eiseniibacteriota</taxon>
    </lineage>
</organism>
<dbReference type="Gene3D" id="3.40.630.10">
    <property type="entry name" value="Zn peptidases"/>
    <property type="match status" value="1"/>
</dbReference>
<dbReference type="Proteomes" id="UP000886069">
    <property type="component" value="Unassembled WGS sequence"/>
</dbReference>
<dbReference type="GO" id="GO:0008235">
    <property type="term" value="F:metalloexopeptidase activity"/>
    <property type="evidence" value="ECO:0007669"/>
    <property type="project" value="InterPro"/>
</dbReference>